<organism evidence="1 2">
    <name type="scientific">Phyllosticta capitalensis</name>
    <dbReference type="NCBI Taxonomy" id="121624"/>
    <lineage>
        <taxon>Eukaryota</taxon>
        <taxon>Fungi</taxon>
        <taxon>Dikarya</taxon>
        <taxon>Ascomycota</taxon>
        <taxon>Pezizomycotina</taxon>
        <taxon>Dothideomycetes</taxon>
        <taxon>Dothideomycetes incertae sedis</taxon>
        <taxon>Botryosphaeriales</taxon>
        <taxon>Phyllostictaceae</taxon>
        <taxon>Phyllosticta</taxon>
    </lineage>
</organism>
<comment type="caution">
    <text evidence="1">The sequence shown here is derived from an EMBL/GenBank/DDBJ whole genome shotgun (WGS) entry which is preliminary data.</text>
</comment>
<reference evidence="1 2" key="1">
    <citation type="submission" date="2024-04" db="EMBL/GenBank/DDBJ databases">
        <title>Phyllosticta paracitricarpa is synonymous to the EU quarantine fungus P. citricarpa based on phylogenomic analyses.</title>
        <authorList>
            <consortium name="Lawrence Berkeley National Laboratory"/>
            <person name="Van Ingen-Buijs V.A."/>
            <person name="Van Westerhoven A.C."/>
            <person name="Haridas S."/>
            <person name="Skiadas P."/>
            <person name="Martin F."/>
            <person name="Groenewald J.Z."/>
            <person name="Crous P.W."/>
            <person name="Seidl M.F."/>
        </authorList>
    </citation>
    <scope>NUCLEOTIDE SEQUENCE [LARGE SCALE GENOMIC DNA]</scope>
    <source>
        <strain evidence="1 2">CBS 123374</strain>
    </source>
</reference>
<dbReference type="EMBL" id="JBBWRZ010000001">
    <property type="protein sequence ID" value="KAK8247083.1"/>
    <property type="molecule type" value="Genomic_DNA"/>
</dbReference>
<keyword evidence="2" id="KW-1185">Reference proteome</keyword>
<evidence type="ECO:0008006" key="3">
    <source>
        <dbReference type="Google" id="ProtNLM"/>
    </source>
</evidence>
<proteinExistence type="predicted"/>
<dbReference type="Proteomes" id="UP001492380">
    <property type="component" value="Unassembled WGS sequence"/>
</dbReference>
<protein>
    <recommendedName>
        <fullName evidence="3">Secreted protein</fullName>
    </recommendedName>
</protein>
<sequence>MIFFVAPLRFCSLWCCCCCLFRVSSIFPSPGFIFLLLLPHPVPSPRFVSLTLDGSSATATREVAAAAHLELLLLHPRPLPSLRLFLFPTLAGRSIIAAREILAATHPCGRRLPMSCVATSSKKPDVSVVQAPHNHHIPLASLSSPRSSSCFSTTCLLCLPSNLLYWQSSSTLCSNFAALSRVLSMALSREPLSCASCRSSVYPPPATSLIVFMPTNMPGTEDGGGSRPFAISQLSASYPQLREAAIRYFPCSSPFLAPSLLCFLVEARGPAWRTSTDRFFRCCCCFRFRPGPACPFGLRSSTRSMVELFPCLLLR</sequence>
<gene>
    <name evidence="1" type="ORF">HDK90DRAFT_473504</name>
</gene>
<accession>A0ABR1Z3Y0</accession>
<evidence type="ECO:0000313" key="2">
    <source>
        <dbReference type="Proteomes" id="UP001492380"/>
    </source>
</evidence>
<evidence type="ECO:0000313" key="1">
    <source>
        <dbReference type="EMBL" id="KAK8247083.1"/>
    </source>
</evidence>
<name>A0ABR1Z3Y0_9PEZI</name>